<sequence length="217" mass="23037">MLPKVEPAVEPVAVKPEPSPTGAQSPAPSAMAPSEGAASVLSRATADARRIQPPASPKPDRTAAARQRTAARLAEDPRAVAKAAGLNEEDALEPLAVAEAFVAATQEFAHPATLVQPVAAVFETRFGPRTLAASQSLMELNAKVLELWRAQAESTLSLWQGMVGVTSLSEAVQLQTSHLRRHYEETSRRARDIAQTAARMASGLALEAKAEIPPRER</sequence>
<feature type="domain" description="Phasin" evidence="2">
    <location>
        <begin position="132"/>
        <end position="202"/>
    </location>
</feature>
<dbReference type="AlphaFoldDB" id="A0A916URU3"/>
<dbReference type="InterPro" id="IPR018968">
    <property type="entry name" value="Phasin"/>
</dbReference>
<evidence type="ECO:0000313" key="3">
    <source>
        <dbReference type="EMBL" id="GGC83789.1"/>
    </source>
</evidence>
<accession>A0A916URU3</accession>
<dbReference type="EMBL" id="BMGG01000009">
    <property type="protein sequence ID" value="GGC83789.1"/>
    <property type="molecule type" value="Genomic_DNA"/>
</dbReference>
<feature type="compositionally biased region" description="Low complexity" evidence="1">
    <location>
        <begin position="23"/>
        <end position="39"/>
    </location>
</feature>
<feature type="compositionally biased region" description="Low complexity" evidence="1">
    <location>
        <begin position="1"/>
        <end position="16"/>
    </location>
</feature>
<dbReference type="Proteomes" id="UP000637002">
    <property type="component" value="Unassembled WGS sequence"/>
</dbReference>
<evidence type="ECO:0000259" key="2">
    <source>
        <dbReference type="Pfam" id="PF09361"/>
    </source>
</evidence>
<feature type="region of interest" description="Disordered" evidence="1">
    <location>
        <begin position="1"/>
        <end position="75"/>
    </location>
</feature>
<evidence type="ECO:0000256" key="1">
    <source>
        <dbReference type="SAM" id="MobiDB-lite"/>
    </source>
</evidence>
<evidence type="ECO:0000313" key="4">
    <source>
        <dbReference type="Proteomes" id="UP000637002"/>
    </source>
</evidence>
<reference evidence="3" key="2">
    <citation type="submission" date="2020-09" db="EMBL/GenBank/DDBJ databases">
        <authorList>
            <person name="Sun Q."/>
            <person name="Zhou Y."/>
        </authorList>
    </citation>
    <scope>NUCLEOTIDE SEQUENCE</scope>
    <source>
        <strain evidence="3">CGMCC 1.12919</strain>
    </source>
</reference>
<proteinExistence type="predicted"/>
<reference evidence="3" key="1">
    <citation type="journal article" date="2014" name="Int. J. Syst. Evol. Microbiol.">
        <title>Complete genome sequence of Corynebacterium casei LMG S-19264T (=DSM 44701T), isolated from a smear-ripened cheese.</title>
        <authorList>
            <consortium name="US DOE Joint Genome Institute (JGI-PGF)"/>
            <person name="Walter F."/>
            <person name="Albersmeier A."/>
            <person name="Kalinowski J."/>
            <person name="Ruckert C."/>
        </authorList>
    </citation>
    <scope>NUCLEOTIDE SEQUENCE</scope>
    <source>
        <strain evidence="3">CGMCC 1.12919</strain>
    </source>
</reference>
<keyword evidence="4" id="KW-1185">Reference proteome</keyword>
<organism evidence="3 4">
    <name type="scientific">Chelatococcus reniformis</name>
    <dbReference type="NCBI Taxonomy" id="1494448"/>
    <lineage>
        <taxon>Bacteria</taxon>
        <taxon>Pseudomonadati</taxon>
        <taxon>Pseudomonadota</taxon>
        <taxon>Alphaproteobacteria</taxon>
        <taxon>Hyphomicrobiales</taxon>
        <taxon>Chelatococcaceae</taxon>
        <taxon>Chelatococcus</taxon>
    </lineage>
</organism>
<gene>
    <name evidence="3" type="ORF">GCM10010994_47120</name>
</gene>
<dbReference type="Pfam" id="PF09361">
    <property type="entry name" value="Phasin_2"/>
    <property type="match status" value="1"/>
</dbReference>
<comment type="caution">
    <text evidence="3">The sequence shown here is derived from an EMBL/GenBank/DDBJ whole genome shotgun (WGS) entry which is preliminary data.</text>
</comment>
<name>A0A916URU3_9HYPH</name>
<protein>
    <recommendedName>
        <fullName evidence="2">Phasin domain-containing protein</fullName>
    </recommendedName>
</protein>